<sequence>MSKKRPIIPPAWWEPSIPIPPLDKTAHWEASDFERAIRYARAAYYRDPYFDGAPYTVVLAKYIRYCLDHGKRFPYLAELFTVHFIPYLEAEVCRHLTRSQQRHRETLRRYFFLAEAIAALEDTSPWPRGTPLLWWSNFLGQVDRRTIRNRRGRKIDDKKAPTI</sequence>
<protein>
    <submittedName>
        <fullName evidence="1">Uncharacterized protein</fullName>
    </submittedName>
</protein>
<organism evidence="1 2">
    <name type="scientific">Cupriavidus yeoncheonensis</name>
    <dbReference type="NCBI Taxonomy" id="1462994"/>
    <lineage>
        <taxon>Bacteria</taxon>
        <taxon>Pseudomonadati</taxon>
        <taxon>Pseudomonadota</taxon>
        <taxon>Betaproteobacteria</taxon>
        <taxon>Burkholderiales</taxon>
        <taxon>Burkholderiaceae</taxon>
        <taxon>Cupriavidus</taxon>
    </lineage>
</organism>
<keyword evidence="2" id="KW-1185">Reference proteome</keyword>
<evidence type="ECO:0000313" key="1">
    <source>
        <dbReference type="EMBL" id="CAG2126517.1"/>
    </source>
</evidence>
<proteinExistence type="predicted"/>
<name>A0A916IRV8_9BURK</name>
<comment type="caution">
    <text evidence="1">The sequence shown here is derived from an EMBL/GenBank/DDBJ whole genome shotgun (WGS) entry which is preliminary data.</text>
</comment>
<reference evidence="1" key="1">
    <citation type="submission" date="2021-03" db="EMBL/GenBank/DDBJ databases">
        <authorList>
            <person name="Peeters C."/>
        </authorList>
    </citation>
    <scope>NUCLEOTIDE SEQUENCE</scope>
    <source>
        <strain evidence="1">LMG 31506</strain>
    </source>
</reference>
<accession>A0A916IRV8</accession>
<gene>
    <name evidence="1" type="ORF">LMG31506_00001</name>
</gene>
<dbReference type="Proteomes" id="UP000672934">
    <property type="component" value="Unassembled WGS sequence"/>
</dbReference>
<dbReference type="EMBL" id="CAJPUY010000001">
    <property type="protein sequence ID" value="CAG2126517.1"/>
    <property type="molecule type" value="Genomic_DNA"/>
</dbReference>
<evidence type="ECO:0000313" key="2">
    <source>
        <dbReference type="Proteomes" id="UP000672934"/>
    </source>
</evidence>
<dbReference type="AlphaFoldDB" id="A0A916IRV8"/>